<protein>
    <submittedName>
        <fullName evidence="2">Bifunctional DNA primase/polymerase, N-terminal</fullName>
    </submittedName>
</protein>
<dbReference type="EMBL" id="FOVH01000016">
    <property type="protein sequence ID" value="SFP66532.1"/>
    <property type="molecule type" value="Genomic_DNA"/>
</dbReference>
<evidence type="ECO:0000259" key="1">
    <source>
        <dbReference type="SMART" id="SM00943"/>
    </source>
</evidence>
<sequence length="320" mass="33252">MTATRSAALAEGMAAAALACAARGWHVFPLRPRDKRPLARFTDWERHATTDPARIRAFWGRGPAFNVAVACGPSGLVVVDLDTPKPGERPPAEWDMPGVNDGADVLAVLAERHGQALPLDTFTVTTRRGGAHLYFTAPPGAELRNTSGRHATGLGWLIDTRAAGGYVVAPGSFVDLPDGTGPYHVANNAPPAPLPAWLARLLTPAPRPAPVLGADSVAGQVADLPAYVQAALKGEAARVTEAVTGGRNYALNKAAYNLGRLAAAGALDAETAETVLFEAAAVHFGPTRADVRPAEARATIRSALAAGARNPRTITRGNPA</sequence>
<proteinExistence type="predicted"/>
<dbReference type="SMART" id="SM00943">
    <property type="entry name" value="Prim-Pol"/>
    <property type="match status" value="1"/>
</dbReference>
<evidence type="ECO:0000313" key="3">
    <source>
        <dbReference type="Proteomes" id="UP000183413"/>
    </source>
</evidence>
<reference evidence="2 3" key="1">
    <citation type="submission" date="2016-10" db="EMBL/GenBank/DDBJ databases">
        <authorList>
            <person name="de Groot N.N."/>
        </authorList>
    </citation>
    <scope>NUCLEOTIDE SEQUENCE [LARGE SCALE GENOMIC DNA]</scope>
    <source>
        <strain evidence="2 3">DSM 43067</strain>
    </source>
</reference>
<dbReference type="SUPFAM" id="SSF56747">
    <property type="entry name" value="Prim-pol domain"/>
    <property type="match status" value="1"/>
</dbReference>
<accession>A0A1I5S743</accession>
<keyword evidence="3" id="KW-1185">Reference proteome</keyword>
<dbReference type="Pfam" id="PF09250">
    <property type="entry name" value="Prim-Pol"/>
    <property type="match status" value="1"/>
</dbReference>
<dbReference type="AlphaFoldDB" id="A0A1I5S743"/>
<dbReference type="Proteomes" id="UP000183413">
    <property type="component" value="Unassembled WGS sequence"/>
</dbReference>
<feature type="domain" description="DNA primase/polymerase bifunctional N-terminal" evidence="1">
    <location>
        <begin position="17"/>
        <end position="198"/>
    </location>
</feature>
<dbReference type="CDD" id="cd04859">
    <property type="entry name" value="Prim_Pol"/>
    <property type="match status" value="1"/>
</dbReference>
<dbReference type="RefSeq" id="WP_075023700.1">
    <property type="nucleotide sequence ID" value="NZ_FOVH01000016.1"/>
</dbReference>
<gene>
    <name evidence="2" type="ORF">SAMN04489713_11660</name>
</gene>
<organism evidence="2 3">
    <name type="scientific">Actinomadura madurae</name>
    <dbReference type="NCBI Taxonomy" id="1993"/>
    <lineage>
        <taxon>Bacteria</taxon>
        <taxon>Bacillati</taxon>
        <taxon>Actinomycetota</taxon>
        <taxon>Actinomycetes</taxon>
        <taxon>Streptosporangiales</taxon>
        <taxon>Thermomonosporaceae</taxon>
        <taxon>Actinomadura</taxon>
    </lineage>
</organism>
<name>A0A1I5S743_9ACTN</name>
<dbReference type="InParanoid" id="A0A1I5S743"/>
<evidence type="ECO:0000313" key="2">
    <source>
        <dbReference type="EMBL" id="SFP66532.1"/>
    </source>
</evidence>
<dbReference type="STRING" id="1993.SAMN04489713_11660"/>
<dbReference type="InterPro" id="IPR015330">
    <property type="entry name" value="DNA_primase/pol_bifunc_N"/>
</dbReference>